<evidence type="ECO:0000256" key="1">
    <source>
        <dbReference type="ARBA" id="ARBA00004651"/>
    </source>
</evidence>
<dbReference type="GO" id="GO:0005886">
    <property type="term" value="C:plasma membrane"/>
    <property type="evidence" value="ECO:0007669"/>
    <property type="project" value="UniProtKB-SubCell"/>
</dbReference>
<dbReference type="RefSeq" id="WP_157387927.1">
    <property type="nucleotide sequence ID" value="NZ_WRPP01000002.1"/>
</dbReference>
<dbReference type="InterPro" id="IPR050901">
    <property type="entry name" value="BP-dep_ABC_trans_perm"/>
</dbReference>
<feature type="transmembrane region" description="Helical" evidence="7">
    <location>
        <begin position="372"/>
        <end position="393"/>
    </location>
</feature>
<feature type="transmembrane region" description="Helical" evidence="7">
    <location>
        <begin position="73"/>
        <end position="90"/>
    </location>
</feature>
<feature type="transmembrane region" description="Helical" evidence="7">
    <location>
        <begin position="213"/>
        <end position="233"/>
    </location>
</feature>
<organism evidence="8 9">
    <name type="scientific">Nocardia terrae</name>
    <dbReference type="NCBI Taxonomy" id="2675851"/>
    <lineage>
        <taxon>Bacteria</taxon>
        <taxon>Bacillati</taxon>
        <taxon>Actinomycetota</taxon>
        <taxon>Actinomycetes</taxon>
        <taxon>Mycobacteriales</taxon>
        <taxon>Nocardiaceae</taxon>
        <taxon>Nocardia</taxon>
    </lineage>
</organism>
<feature type="transmembrane region" description="Helical" evidence="7">
    <location>
        <begin position="266"/>
        <end position="285"/>
    </location>
</feature>
<evidence type="ECO:0008006" key="10">
    <source>
        <dbReference type="Google" id="ProtNLM"/>
    </source>
</evidence>
<name>A0A7K1UWB1_9NOCA</name>
<evidence type="ECO:0000256" key="4">
    <source>
        <dbReference type="ARBA" id="ARBA00022692"/>
    </source>
</evidence>
<proteinExistence type="predicted"/>
<feature type="transmembrane region" description="Helical" evidence="7">
    <location>
        <begin position="526"/>
        <end position="547"/>
    </location>
</feature>
<feature type="transmembrane region" description="Helical" evidence="7">
    <location>
        <begin position="41"/>
        <end position="61"/>
    </location>
</feature>
<evidence type="ECO:0000256" key="2">
    <source>
        <dbReference type="ARBA" id="ARBA00022448"/>
    </source>
</evidence>
<feature type="transmembrane region" description="Helical" evidence="7">
    <location>
        <begin position="478"/>
        <end position="505"/>
    </location>
</feature>
<evidence type="ECO:0000313" key="8">
    <source>
        <dbReference type="EMBL" id="MVU78439.1"/>
    </source>
</evidence>
<dbReference type="EMBL" id="WRPP01000002">
    <property type="protein sequence ID" value="MVU78439.1"/>
    <property type="molecule type" value="Genomic_DNA"/>
</dbReference>
<comment type="caution">
    <text evidence="8">The sequence shown here is derived from an EMBL/GenBank/DDBJ whole genome shotgun (WGS) entry which is preliminary data.</text>
</comment>
<evidence type="ECO:0000256" key="3">
    <source>
        <dbReference type="ARBA" id="ARBA00022475"/>
    </source>
</evidence>
<feature type="transmembrane region" description="Helical" evidence="7">
    <location>
        <begin position="449"/>
        <end position="466"/>
    </location>
</feature>
<keyword evidence="3" id="KW-1003">Cell membrane</keyword>
<dbReference type="AlphaFoldDB" id="A0A7K1UWB1"/>
<dbReference type="PANTHER" id="PTHR32243">
    <property type="entry name" value="MALTOSE TRANSPORT SYSTEM PERMEASE-RELATED"/>
    <property type="match status" value="1"/>
</dbReference>
<reference evidence="8 9" key="1">
    <citation type="submission" date="2019-12" db="EMBL/GenBank/DDBJ databases">
        <title>Nocardia sp. nov. ET3-3 isolated from soil.</title>
        <authorList>
            <person name="Kanchanasin P."/>
            <person name="Tanasupawat S."/>
            <person name="Yuki M."/>
            <person name="Kudo T."/>
        </authorList>
    </citation>
    <scope>NUCLEOTIDE SEQUENCE [LARGE SCALE GENOMIC DNA]</scope>
    <source>
        <strain evidence="8 9">ET3-3</strain>
    </source>
</reference>
<gene>
    <name evidence="8" type="ORF">GPX89_14435</name>
</gene>
<feature type="transmembrane region" description="Helical" evidence="7">
    <location>
        <begin position="170"/>
        <end position="193"/>
    </location>
</feature>
<evidence type="ECO:0000256" key="6">
    <source>
        <dbReference type="ARBA" id="ARBA00023136"/>
    </source>
</evidence>
<feature type="transmembrane region" description="Helical" evidence="7">
    <location>
        <begin position="322"/>
        <end position="340"/>
    </location>
</feature>
<protein>
    <recommendedName>
        <fullName evidence="10">ABC transmembrane type-1 domain-containing protein</fullName>
    </recommendedName>
</protein>
<sequence>MGETSMYSVNANGLQLELATRRLSGPLIPGRHPHLQVVLTNVFRAPAFVLMALLLVAPALYTIELGARTHPGLAIGCGLQLLGGGGLLFLDRHRPTAGTHGLLRVLALAARVLAGLLALACLAIGSMLVWQGLPPGSRSAYLHTAGWVVLAVVLVGVALLLAWPSRHIPWLWWPFIIPFGVSGFTAGIAFRLILETSTGGRYFDHVATDRHAFEAVLVAAFAWTWLGLLIGLFRAAILAIEADPVRAGELYHGSGRFLLTRLWKQVRPVAFIAFLVVAVAAARVFDAVLGAVPRSLQHDVGTATVEWWRLTTACEAGSCGEAAAYALPLTAALVLAALFAQDRINARRPSGPGPSRLVRFPAGENTRWWRRLVVLPAVAVVLLPLAELVYVAVRGTAGSESAGVRNILADPALRDALLTTVEVAIPATLIAVTFALPVAHWLAASRIRMLVPGLVILTVMPAQMYLGSLQQAIGSFGWFGTLVPLVFTHAAAGLPISILVLRGALLAPAYTPAADALYGLASLRTILGRTLTVVGPAIGAVAVLEFIQVWNDFFLGLLISGTGGSPWSLLLWGDTRQFTVNSAQLAGGALVSAAVPLALLLITWRRWLVPGLTGGARI</sequence>
<comment type="subcellular location">
    <subcellularLocation>
        <location evidence="1">Cell membrane</location>
        <topology evidence="1">Multi-pass membrane protein</topology>
    </subcellularLocation>
</comment>
<feature type="transmembrane region" description="Helical" evidence="7">
    <location>
        <begin position="585"/>
        <end position="604"/>
    </location>
</feature>
<dbReference type="InterPro" id="IPR035906">
    <property type="entry name" value="MetI-like_sf"/>
</dbReference>
<dbReference type="PANTHER" id="PTHR32243:SF18">
    <property type="entry name" value="INNER MEMBRANE ABC TRANSPORTER PERMEASE PROTEIN YCJP"/>
    <property type="match status" value="1"/>
</dbReference>
<evidence type="ECO:0000256" key="7">
    <source>
        <dbReference type="SAM" id="Phobius"/>
    </source>
</evidence>
<keyword evidence="6 7" id="KW-0472">Membrane</keyword>
<feature type="transmembrane region" description="Helical" evidence="7">
    <location>
        <begin position="553"/>
        <end position="573"/>
    </location>
</feature>
<accession>A0A7K1UWB1</accession>
<keyword evidence="5 7" id="KW-1133">Transmembrane helix</keyword>
<keyword evidence="4 7" id="KW-0812">Transmembrane</keyword>
<dbReference type="Gene3D" id="1.10.3720.10">
    <property type="entry name" value="MetI-like"/>
    <property type="match status" value="2"/>
</dbReference>
<dbReference type="SUPFAM" id="SSF161098">
    <property type="entry name" value="MetI-like"/>
    <property type="match status" value="2"/>
</dbReference>
<keyword evidence="2" id="KW-0813">Transport</keyword>
<keyword evidence="9" id="KW-1185">Reference proteome</keyword>
<evidence type="ECO:0000256" key="5">
    <source>
        <dbReference type="ARBA" id="ARBA00022989"/>
    </source>
</evidence>
<evidence type="ECO:0000313" key="9">
    <source>
        <dbReference type="Proteomes" id="UP000466794"/>
    </source>
</evidence>
<feature type="transmembrane region" description="Helical" evidence="7">
    <location>
        <begin position="102"/>
        <end position="128"/>
    </location>
</feature>
<feature type="transmembrane region" description="Helical" evidence="7">
    <location>
        <begin position="423"/>
        <end position="442"/>
    </location>
</feature>
<dbReference type="Proteomes" id="UP000466794">
    <property type="component" value="Unassembled WGS sequence"/>
</dbReference>
<feature type="transmembrane region" description="Helical" evidence="7">
    <location>
        <begin position="140"/>
        <end position="163"/>
    </location>
</feature>